<reference evidence="1 2" key="1">
    <citation type="submission" date="2019-12" db="EMBL/GenBank/DDBJ databases">
        <title>Mucilaginibacter sp. HME9299 genome sequencing and assembly.</title>
        <authorList>
            <person name="Kang H."/>
            <person name="Kim H."/>
            <person name="Joh K."/>
        </authorList>
    </citation>
    <scope>NUCLEOTIDE SEQUENCE [LARGE SCALE GENOMIC DNA]</scope>
    <source>
        <strain evidence="1 2">HME9299</strain>
    </source>
</reference>
<name>A0A6I4I958_9SPHI</name>
<dbReference type="EMBL" id="WQLA01000004">
    <property type="protein sequence ID" value="MVN91780.1"/>
    <property type="molecule type" value="Genomic_DNA"/>
</dbReference>
<keyword evidence="2" id="KW-1185">Reference proteome</keyword>
<comment type="caution">
    <text evidence="1">The sequence shown here is derived from an EMBL/GenBank/DDBJ whole genome shotgun (WGS) entry which is preliminary data.</text>
</comment>
<dbReference type="OrthoDB" id="705210at2"/>
<accession>A0A6I4I958</accession>
<evidence type="ECO:0000313" key="1">
    <source>
        <dbReference type="EMBL" id="MVN91780.1"/>
    </source>
</evidence>
<proteinExistence type="predicted"/>
<sequence length="208" mass="22977">MNTLLGIPQIIKIKATSLLLLAIIFSGAVCAQIGTYQRKIANGAYSVISFDKTGSKVNAEIFTWWNTHNGQMGYYAGTGILKNNTCTLQSVENDPDCKVTLAMIGNKLNAKFSDCATDHLTEDFNGLYIKFTNAVAGDYLVTAAKAYFYKKPNATTKLKAYVLKGDKVTLDMDRIAASKNEWLYVYFTNKAGKETSGYIKMDDLKLVK</sequence>
<evidence type="ECO:0000313" key="2">
    <source>
        <dbReference type="Proteomes" id="UP000434850"/>
    </source>
</evidence>
<evidence type="ECO:0008006" key="3">
    <source>
        <dbReference type="Google" id="ProtNLM"/>
    </source>
</evidence>
<dbReference type="Proteomes" id="UP000434850">
    <property type="component" value="Unassembled WGS sequence"/>
</dbReference>
<protein>
    <recommendedName>
        <fullName evidence="3">SH3 domain-containing protein</fullName>
    </recommendedName>
</protein>
<organism evidence="1 2">
    <name type="scientific">Mucilaginibacter aquatilis</name>
    <dbReference type="NCBI Taxonomy" id="1517760"/>
    <lineage>
        <taxon>Bacteria</taxon>
        <taxon>Pseudomonadati</taxon>
        <taxon>Bacteroidota</taxon>
        <taxon>Sphingobacteriia</taxon>
        <taxon>Sphingobacteriales</taxon>
        <taxon>Sphingobacteriaceae</taxon>
        <taxon>Mucilaginibacter</taxon>
    </lineage>
</organism>
<gene>
    <name evidence="1" type="ORF">GO816_11640</name>
</gene>
<dbReference type="RefSeq" id="WP_157542106.1">
    <property type="nucleotide sequence ID" value="NZ_WQLA01000004.1"/>
</dbReference>
<dbReference type="AlphaFoldDB" id="A0A6I4I958"/>